<evidence type="ECO:0000313" key="1">
    <source>
        <dbReference type="EMBL" id="SMC48721.1"/>
    </source>
</evidence>
<proteinExistence type="predicted"/>
<name>A0A1W1ZKZ3_9FLAO</name>
<dbReference type="STRING" id="1434700.SAMN06296427_1038"/>
<keyword evidence="2" id="KW-1185">Reference proteome</keyword>
<gene>
    <name evidence="1" type="ORF">SAMN06296427_1038</name>
</gene>
<dbReference type="OrthoDB" id="1451802at2"/>
<dbReference type="EMBL" id="FWXS01000003">
    <property type="protein sequence ID" value="SMC48721.1"/>
    <property type="molecule type" value="Genomic_DNA"/>
</dbReference>
<dbReference type="AlphaFoldDB" id="A0A1W1ZKZ3"/>
<protein>
    <submittedName>
        <fullName evidence="1">Uncharacterized protein</fullName>
    </submittedName>
</protein>
<organism evidence="1 2">
    <name type="scientific">Moheibacter sediminis</name>
    <dbReference type="NCBI Taxonomy" id="1434700"/>
    <lineage>
        <taxon>Bacteria</taxon>
        <taxon>Pseudomonadati</taxon>
        <taxon>Bacteroidota</taxon>
        <taxon>Flavobacteriia</taxon>
        <taxon>Flavobacteriales</taxon>
        <taxon>Weeksellaceae</taxon>
        <taxon>Moheibacter</taxon>
    </lineage>
</organism>
<dbReference type="RefSeq" id="WP_084016610.1">
    <property type="nucleotide sequence ID" value="NZ_FWXS01000003.1"/>
</dbReference>
<dbReference type="Proteomes" id="UP000192393">
    <property type="component" value="Unassembled WGS sequence"/>
</dbReference>
<evidence type="ECO:0000313" key="2">
    <source>
        <dbReference type="Proteomes" id="UP000192393"/>
    </source>
</evidence>
<reference evidence="1 2" key="1">
    <citation type="submission" date="2017-04" db="EMBL/GenBank/DDBJ databases">
        <authorList>
            <person name="Afonso C.L."/>
            <person name="Miller P.J."/>
            <person name="Scott M.A."/>
            <person name="Spackman E."/>
            <person name="Goraichik I."/>
            <person name="Dimitrov K.M."/>
            <person name="Suarez D.L."/>
            <person name="Swayne D.E."/>
        </authorList>
    </citation>
    <scope>NUCLEOTIDE SEQUENCE [LARGE SCALE GENOMIC DNA]</scope>
    <source>
        <strain evidence="1 2">CGMCC 1.12708</strain>
    </source>
</reference>
<accession>A0A1W1ZKZ3</accession>
<sequence length="92" mass="10888">MTIEELDKNLKEIGVSESKYYLQGLYGSTNDEDKIALVIKRGKCSIEYEIYYKERGEKNSLKIFTNETEACEYVYKRLIDNKKIEDSIFRKN</sequence>